<dbReference type="STRING" id="43989.cce_3880"/>
<dbReference type="PROSITE" id="PS00211">
    <property type="entry name" value="ABC_TRANSPORTER_1"/>
    <property type="match status" value="2"/>
</dbReference>
<keyword evidence="7" id="KW-1278">Translocase</keyword>
<reference evidence="10 11" key="1">
    <citation type="journal article" date="2008" name="Proc. Natl. Acad. Sci. U.S.A.">
        <title>The genome of Cyanothece 51142, a unicellular diazotrophic cyanobacterium important in the marine nitrogen cycle.</title>
        <authorList>
            <person name="Welsh E.A."/>
            <person name="Liberton M."/>
            <person name="Stoeckel J."/>
            <person name="Loh T."/>
            <person name="Elvitigala T."/>
            <person name="Wang C."/>
            <person name="Wollam A."/>
            <person name="Fulton R.S."/>
            <person name="Clifton S.W."/>
            <person name="Jacobs J.M."/>
            <person name="Aurora R."/>
            <person name="Ghosh B.K."/>
            <person name="Sherman L.A."/>
            <person name="Smith R.D."/>
            <person name="Wilson R.K."/>
            <person name="Pakrasi H.B."/>
        </authorList>
    </citation>
    <scope>NUCLEOTIDE SEQUENCE [LARGE SCALE GENOMIC DNA]</scope>
    <source>
        <strain evidence="11">ATCC 51142 / BH68</strain>
    </source>
</reference>
<dbReference type="GO" id="GO:0005886">
    <property type="term" value="C:plasma membrane"/>
    <property type="evidence" value="ECO:0007669"/>
    <property type="project" value="UniProtKB-SubCell"/>
</dbReference>
<dbReference type="FunFam" id="3.40.50.300:FF:000127">
    <property type="entry name" value="Ribose import ATP-binding protein RbsA"/>
    <property type="match status" value="1"/>
</dbReference>
<organism evidence="10 11">
    <name type="scientific">Crocosphaera subtropica (strain ATCC 51142 / BH68)</name>
    <name type="common">Cyanothece sp. (strain ATCC 51142)</name>
    <dbReference type="NCBI Taxonomy" id="43989"/>
    <lineage>
        <taxon>Bacteria</taxon>
        <taxon>Bacillati</taxon>
        <taxon>Cyanobacteriota</taxon>
        <taxon>Cyanophyceae</taxon>
        <taxon>Oscillatoriophycideae</taxon>
        <taxon>Chroococcales</taxon>
        <taxon>Aphanothecaceae</taxon>
        <taxon>Crocosphaera</taxon>
        <taxon>Crocosphaera subtropica</taxon>
    </lineage>
</organism>
<dbReference type="SUPFAM" id="SSF52540">
    <property type="entry name" value="P-loop containing nucleoside triphosphate hydrolases"/>
    <property type="match status" value="2"/>
</dbReference>
<dbReference type="Proteomes" id="UP000001203">
    <property type="component" value="Chromosome circular"/>
</dbReference>
<dbReference type="InterPro" id="IPR017871">
    <property type="entry name" value="ABC_transporter-like_CS"/>
</dbReference>
<dbReference type="InterPro" id="IPR050107">
    <property type="entry name" value="ABC_carbohydrate_import_ATPase"/>
</dbReference>
<dbReference type="InterPro" id="IPR003439">
    <property type="entry name" value="ABC_transporter-like_ATP-bd"/>
</dbReference>
<sequence>MVELRLKGITKSFGAFIANDNISLTINQGTIHAILGENGAGKTTLMNILSGLYSPDQGEIYINNKLVEINSSKSAIDQGIGMIHQHFMLVPQLSVLENIILGTQGEYRLKLKQKKLEIQALIDNYQLEINLDAKVENISVGMQQRVEILKVLYRGAKLLILDEPTAVLTPVEIDNFFKILRQLVNEENTIIFISHKLEEVIKLCDFITILRRGKVIDTFENKNFNTQKLANMMIGEHKTINLIKTTLSYTETILKVDNLVVNNIHNISFQIKAGEILGIAGVDGNGQQELVSVIMGFIKAKKGKIQYEDIDITNWTTEDIIKQLSIGYIPEDRKTTGLVSSLTIGKNLILKHYYSYPFNQWGLLQKKSIKTIENEAINDFNIRGVEPNITVGKLSGGNQQKIILARELANNPQLIIAMQPTRGLDIAATEYIQKQLLEARENGAAILYISTELEEVRKMSDRLAIIYRGQFMDIINPNTDIQKIGLLMMGITSQ</sequence>
<dbReference type="Pfam" id="PF00005">
    <property type="entry name" value="ABC_tran"/>
    <property type="match status" value="2"/>
</dbReference>
<keyword evidence="6" id="KW-0067">ATP-binding</keyword>
<gene>
    <name evidence="10" type="ordered locus">cce_3880</name>
</gene>
<dbReference type="KEGG" id="cyt:cce_3880"/>
<evidence type="ECO:0000259" key="9">
    <source>
        <dbReference type="PROSITE" id="PS50893"/>
    </source>
</evidence>
<evidence type="ECO:0000256" key="3">
    <source>
        <dbReference type="ARBA" id="ARBA00022475"/>
    </source>
</evidence>
<dbReference type="PANTHER" id="PTHR43790:SF4">
    <property type="entry name" value="GUANOSINE IMPORT ATP-BINDING PROTEIN NUPO"/>
    <property type="match status" value="1"/>
</dbReference>
<dbReference type="Gene3D" id="3.40.50.300">
    <property type="entry name" value="P-loop containing nucleotide triphosphate hydrolases"/>
    <property type="match status" value="2"/>
</dbReference>
<proteinExistence type="predicted"/>
<name>B1WP49_CROS5</name>
<keyword evidence="3" id="KW-1003">Cell membrane</keyword>
<protein>
    <submittedName>
        <fullName evidence="10">Sugar ABC transporter ATP binding protein</fullName>
    </submittedName>
</protein>
<evidence type="ECO:0000256" key="5">
    <source>
        <dbReference type="ARBA" id="ARBA00022741"/>
    </source>
</evidence>
<dbReference type="PANTHER" id="PTHR43790">
    <property type="entry name" value="CARBOHYDRATE TRANSPORT ATP-BINDING PROTEIN MG119-RELATED"/>
    <property type="match status" value="1"/>
</dbReference>
<keyword evidence="8" id="KW-0472">Membrane</keyword>
<dbReference type="GO" id="GO:0016887">
    <property type="term" value="F:ATP hydrolysis activity"/>
    <property type="evidence" value="ECO:0007669"/>
    <property type="project" value="InterPro"/>
</dbReference>
<dbReference type="eggNOG" id="COG3845">
    <property type="taxonomic scope" value="Bacteria"/>
</dbReference>
<evidence type="ECO:0000256" key="6">
    <source>
        <dbReference type="ARBA" id="ARBA00022840"/>
    </source>
</evidence>
<dbReference type="CDD" id="cd03215">
    <property type="entry name" value="ABC_Carb_Monos_II"/>
    <property type="match status" value="1"/>
</dbReference>
<dbReference type="AlphaFoldDB" id="B1WP49"/>
<dbReference type="GO" id="GO:0005524">
    <property type="term" value="F:ATP binding"/>
    <property type="evidence" value="ECO:0007669"/>
    <property type="project" value="UniProtKB-KW"/>
</dbReference>
<keyword evidence="4" id="KW-0677">Repeat</keyword>
<feature type="domain" description="ABC transporter" evidence="9">
    <location>
        <begin position="4"/>
        <end position="237"/>
    </location>
</feature>
<dbReference type="CDD" id="cd03216">
    <property type="entry name" value="ABC_Carb_Monos_I"/>
    <property type="match status" value="1"/>
</dbReference>
<dbReference type="HOGENOM" id="CLU_000604_92_0_3"/>
<keyword evidence="11" id="KW-1185">Reference proteome</keyword>
<comment type="subcellular location">
    <subcellularLocation>
        <location evidence="1">Cell membrane</location>
        <topology evidence="1">Peripheral membrane protein</topology>
    </subcellularLocation>
</comment>
<feature type="domain" description="ABC transporter" evidence="9">
    <location>
        <begin position="248"/>
        <end position="493"/>
    </location>
</feature>
<dbReference type="InterPro" id="IPR003593">
    <property type="entry name" value="AAA+_ATPase"/>
</dbReference>
<keyword evidence="5" id="KW-0547">Nucleotide-binding</keyword>
<dbReference type="EMBL" id="CP000806">
    <property type="protein sequence ID" value="ACB53228.1"/>
    <property type="molecule type" value="Genomic_DNA"/>
</dbReference>
<dbReference type="SMART" id="SM00382">
    <property type="entry name" value="AAA"/>
    <property type="match status" value="1"/>
</dbReference>
<keyword evidence="2" id="KW-0813">Transport</keyword>
<evidence type="ECO:0000256" key="4">
    <source>
        <dbReference type="ARBA" id="ARBA00022737"/>
    </source>
</evidence>
<evidence type="ECO:0000256" key="7">
    <source>
        <dbReference type="ARBA" id="ARBA00022967"/>
    </source>
</evidence>
<evidence type="ECO:0000313" key="11">
    <source>
        <dbReference type="Proteomes" id="UP000001203"/>
    </source>
</evidence>
<dbReference type="RefSeq" id="WP_009547283.1">
    <property type="nucleotide sequence ID" value="NC_010546.1"/>
</dbReference>
<evidence type="ECO:0000256" key="1">
    <source>
        <dbReference type="ARBA" id="ARBA00004202"/>
    </source>
</evidence>
<dbReference type="PROSITE" id="PS50893">
    <property type="entry name" value="ABC_TRANSPORTER_2"/>
    <property type="match status" value="2"/>
</dbReference>
<evidence type="ECO:0000256" key="8">
    <source>
        <dbReference type="ARBA" id="ARBA00023136"/>
    </source>
</evidence>
<accession>B1WP49</accession>
<dbReference type="OrthoDB" id="9771863at2"/>
<evidence type="ECO:0000256" key="2">
    <source>
        <dbReference type="ARBA" id="ARBA00022448"/>
    </source>
</evidence>
<dbReference type="InterPro" id="IPR027417">
    <property type="entry name" value="P-loop_NTPase"/>
</dbReference>
<evidence type="ECO:0000313" key="10">
    <source>
        <dbReference type="EMBL" id="ACB53228.1"/>
    </source>
</evidence>